<gene>
    <name evidence="1" type="ORF">QAD02_007835</name>
</gene>
<accession>A0ACC2N4S4</accession>
<comment type="caution">
    <text evidence="1">The sequence shown here is derived from an EMBL/GenBank/DDBJ whole genome shotgun (WGS) entry which is preliminary data.</text>
</comment>
<organism evidence="1 2">
    <name type="scientific">Eretmocerus hayati</name>
    <dbReference type="NCBI Taxonomy" id="131215"/>
    <lineage>
        <taxon>Eukaryota</taxon>
        <taxon>Metazoa</taxon>
        <taxon>Ecdysozoa</taxon>
        <taxon>Arthropoda</taxon>
        <taxon>Hexapoda</taxon>
        <taxon>Insecta</taxon>
        <taxon>Pterygota</taxon>
        <taxon>Neoptera</taxon>
        <taxon>Endopterygota</taxon>
        <taxon>Hymenoptera</taxon>
        <taxon>Apocrita</taxon>
        <taxon>Proctotrupomorpha</taxon>
        <taxon>Chalcidoidea</taxon>
        <taxon>Aphelinidae</taxon>
        <taxon>Aphelininae</taxon>
        <taxon>Eretmocerus</taxon>
    </lineage>
</organism>
<dbReference type="EMBL" id="CM056744">
    <property type="protein sequence ID" value="KAJ8666173.1"/>
    <property type="molecule type" value="Genomic_DNA"/>
</dbReference>
<dbReference type="Proteomes" id="UP001239111">
    <property type="component" value="Chromosome 4"/>
</dbReference>
<proteinExistence type="predicted"/>
<evidence type="ECO:0000313" key="1">
    <source>
        <dbReference type="EMBL" id="KAJ8666173.1"/>
    </source>
</evidence>
<evidence type="ECO:0000313" key="2">
    <source>
        <dbReference type="Proteomes" id="UP001239111"/>
    </source>
</evidence>
<protein>
    <submittedName>
        <fullName evidence="1">Uncharacterized protein</fullName>
    </submittedName>
</protein>
<keyword evidence="2" id="KW-1185">Reference proteome</keyword>
<name>A0ACC2N4S4_9HYME</name>
<reference evidence="1" key="1">
    <citation type="submission" date="2023-04" db="EMBL/GenBank/DDBJ databases">
        <title>A chromosome-level genome assembly of the parasitoid wasp Eretmocerus hayati.</title>
        <authorList>
            <person name="Zhong Y."/>
            <person name="Liu S."/>
            <person name="Liu Y."/>
        </authorList>
    </citation>
    <scope>NUCLEOTIDE SEQUENCE</scope>
    <source>
        <strain evidence="1">ZJU_SS_LIU_2023</strain>
    </source>
</reference>
<sequence>MGEQPPHQSSPLSPDPKDRPVVLLFIDLQGFKNHGEFIVKEAMIADVNNAKLYQWLFRSPYSIKNLTREDEISALWCTEHHHGLFWDQGIVPYSLAGKLLEETLSNACKPKTDRPVYIFVTGDEKEKWLKQLAPTFFSTHSDIEVINIYNESSVSEFDYDIMNYIFDPCVYHDNMHYKCAFRTVCFIAHAAAHCMNFIEK</sequence>